<gene>
    <name evidence="8" type="ORF">PM001_LOCUS3479</name>
</gene>
<keyword evidence="4 5" id="KW-0694">RNA-binding</keyword>
<dbReference type="GO" id="GO:0052929">
    <property type="term" value="F:ATP:3'-cytidine-cytidine-tRNA adenylyltransferase activity"/>
    <property type="evidence" value="ECO:0007669"/>
    <property type="project" value="TreeGrafter"/>
</dbReference>
<feature type="domain" description="Poly A polymerase head" evidence="6">
    <location>
        <begin position="79"/>
        <end position="216"/>
    </location>
</feature>
<evidence type="ECO:0000256" key="3">
    <source>
        <dbReference type="ARBA" id="ARBA00022741"/>
    </source>
</evidence>
<evidence type="ECO:0000256" key="4">
    <source>
        <dbReference type="ARBA" id="ARBA00022884"/>
    </source>
</evidence>
<proteinExistence type="inferred from homology"/>
<reference evidence="8" key="1">
    <citation type="submission" date="2024-01" db="EMBL/GenBank/DDBJ databases">
        <authorList>
            <person name="Webb A."/>
        </authorList>
    </citation>
    <scope>NUCLEOTIDE SEQUENCE</scope>
    <source>
        <strain evidence="8">Pm1</strain>
    </source>
</reference>
<evidence type="ECO:0000313" key="9">
    <source>
        <dbReference type="Proteomes" id="UP001162060"/>
    </source>
</evidence>
<feature type="domain" description="tRNA nucleotidyltransferase/poly(A) polymerase RNA and SrmB- binding" evidence="7">
    <location>
        <begin position="245"/>
        <end position="306"/>
    </location>
</feature>
<accession>A0AAV1TB87</accession>
<dbReference type="Proteomes" id="UP001162060">
    <property type="component" value="Unassembled WGS sequence"/>
</dbReference>
<dbReference type="CDD" id="cd05398">
    <property type="entry name" value="NT_ClassII-CCAase"/>
    <property type="match status" value="1"/>
</dbReference>
<protein>
    <recommendedName>
        <fullName evidence="10">tRNA nucleotidyltransferase</fullName>
    </recommendedName>
</protein>
<dbReference type="InterPro" id="IPR043519">
    <property type="entry name" value="NT_sf"/>
</dbReference>
<dbReference type="InterPro" id="IPR032828">
    <property type="entry name" value="PolyA_RNA-bd"/>
</dbReference>
<evidence type="ECO:0000259" key="6">
    <source>
        <dbReference type="Pfam" id="PF01743"/>
    </source>
</evidence>
<name>A0AAV1TB87_9STRA</name>
<dbReference type="GO" id="GO:0000166">
    <property type="term" value="F:nucleotide binding"/>
    <property type="evidence" value="ECO:0007669"/>
    <property type="project" value="UniProtKB-KW"/>
</dbReference>
<dbReference type="InterPro" id="IPR002646">
    <property type="entry name" value="PolA_pol_head_dom"/>
</dbReference>
<dbReference type="GO" id="GO:0003723">
    <property type="term" value="F:RNA binding"/>
    <property type="evidence" value="ECO:0007669"/>
    <property type="project" value="UniProtKB-KW"/>
</dbReference>
<evidence type="ECO:0000259" key="7">
    <source>
        <dbReference type="Pfam" id="PF12627"/>
    </source>
</evidence>
<dbReference type="Pfam" id="PF01743">
    <property type="entry name" value="PolyA_pol"/>
    <property type="match status" value="1"/>
</dbReference>
<dbReference type="SUPFAM" id="SSF81891">
    <property type="entry name" value="Poly A polymerase C-terminal region-like"/>
    <property type="match status" value="1"/>
</dbReference>
<organism evidence="8 9">
    <name type="scientific">Peronospora matthiolae</name>
    <dbReference type="NCBI Taxonomy" id="2874970"/>
    <lineage>
        <taxon>Eukaryota</taxon>
        <taxon>Sar</taxon>
        <taxon>Stramenopiles</taxon>
        <taxon>Oomycota</taxon>
        <taxon>Peronosporomycetes</taxon>
        <taxon>Peronosporales</taxon>
        <taxon>Peronosporaceae</taxon>
        <taxon>Peronospora</taxon>
    </lineage>
</organism>
<dbReference type="Gene3D" id="3.30.460.10">
    <property type="entry name" value="Beta Polymerase, domain 2"/>
    <property type="match status" value="1"/>
</dbReference>
<sequence>MRHLLLPLRVRPSLAFQRSPIAANIVCVSSLSSRDNDSVIPSVASNRCNNVQISLTPAEDALFSFLEYIQRLYTPETHLRVAGGWVRDKLRGAPSADIDIALTNIKGVTFAQFILNFQRARKLQVSPIGIVKANSEKAKHLEVASVTVQDTTVDFVHLRAEAYAESSRVPMVTFASPAEDACRRDLTINALFYNLHTREVEDFTGQGVSDLLTHRIIRTPKEPVQTFLDDPLRVLRALRFACAFGFTLDTALEKAVIEQREIVAATRRKVSRERIGIEVRKMLAGKDPARAFDLLRTFGLLELVFSDAVGTMDEGVYVNGGAVKRDDEFKYLTRKWTEAMKDRASHYLHYLQHSRLALANCEISNVESTAAILTPLFLPEVPKVVLDIHWKNDVLLHDELCGITEQDIVESSLEFLGRREEIASSSDFVEIVEMLKVHVKWPKPAGKRVALIIEAVATYPTRDLPVPSSGFDHEIQPCSESARLKHRVQQFMWMTQYHSVIAPALTILAADCSYEKQNGGTAGFEGQQQAALKSYLDMANSYAKSGGQVDKPSPCRRIDGRTVQARLGLGAKKAIAHALRVLHVWEKVYPNASLEDELAFLDRLAPQLCA</sequence>
<evidence type="ECO:0000256" key="5">
    <source>
        <dbReference type="RuleBase" id="RU003953"/>
    </source>
</evidence>
<dbReference type="AlphaFoldDB" id="A0AAV1TB87"/>
<keyword evidence="2 5" id="KW-0808">Transferase</keyword>
<dbReference type="Pfam" id="PF12627">
    <property type="entry name" value="PolyA_pol_RNAbd"/>
    <property type="match status" value="1"/>
</dbReference>
<dbReference type="EMBL" id="CAKLBY020000031">
    <property type="protein sequence ID" value="CAK7907157.1"/>
    <property type="molecule type" value="Genomic_DNA"/>
</dbReference>
<keyword evidence="3" id="KW-0547">Nucleotide-binding</keyword>
<comment type="caution">
    <text evidence="8">The sequence shown here is derived from an EMBL/GenBank/DDBJ whole genome shotgun (WGS) entry which is preliminary data.</text>
</comment>
<evidence type="ECO:0000256" key="1">
    <source>
        <dbReference type="ARBA" id="ARBA00007265"/>
    </source>
</evidence>
<dbReference type="Gene3D" id="1.10.3090.10">
    <property type="entry name" value="cca-adding enzyme, domain 2"/>
    <property type="match status" value="1"/>
</dbReference>
<evidence type="ECO:0000313" key="8">
    <source>
        <dbReference type="EMBL" id="CAK7907157.1"/>
    </source>
</evidence>
<comment type="similarity">
    <text evidence="1 5">Belongs to the tRNA nucleotidyltransferase/poly(A) polymerase family.</text>
</comment>
<dbReference type="GO" id="GO:0052927">
    <property type="term" value="F:CC tRNA cytidylyltransferase activity"/>
    <property type="evidence" value="ECO:0007669"/>
    <property type="project" value="TreeGrafter"/>
</dbReference>
<dbReference type="SUPFAM" id="SSF81301">
    <property type="entry name" value="Nucleotidyltransferase"/>
    <property type="match status" value="1"/>
</dbReference>
<evidence type="ECO:0008006" key="10">
    <source>
        <dbReference type="Google" id="ProtNLM"/>
    </source>
</evidence>
<evidence type="ECO:0000256" key="2">
    <source>
        <dbReference type="ARBA" id="ARBA00022679"/>
    </source>
</evidence>
<dbReference type="PANTHER" id="PTHR13734">
    <property type="entry name" value="TRNA-NUCLEOTIDYLTRANSFERASE"/>
    <property type="match status" value="1"/>
</dbReference>
<dbReference type="GO" id="GO:0001680">
    <property type="term" value="P:tRNA 3'-terminal CCA addition"/>
    <property type="evidence" value="ECO:0007669"/>
    <property type="project" value="TreeGrafter"/>
</dbReference>
<dbReference type="PANTHER" id="PTHR13734:SF5">
    <property type="entry name" value="CCA TRNA NUCLEOTIDYLTRANSFERASE, MITOCHONDRIAL"/>
    <property type="match status" value="1"/>
</dbReference>